<gene>
    <name evidence="3" type="ORF">BJG266_LOCUS16829</name>
    <name evidence="4" type="ORF">QVE165_LOCUS29358</name>
</gene>
<evidence type="ECO:0000313" key="3">
    <source>
        <dbReference type="EMBL" id="CAF1017809.1"/>
    </source>
</evidence>
<keyword evidence="5" id="KW-1185">Reference proteome</keyword>
<protein>
    <recommendedName>
        <fullName evidence="7">Ras-associating domain-containing protein</fullName>
    </recommendedName>
</protein>
<dbReference type="AlphaFoldDB" id="A0A814HYE5"/>
<dbReference type="InterPro" id="IPR033593">
    <property type="entry name" value="N-RASSF"/>
</dbReference>
<dbReference type="InterPro" id="IPR029071">
    <property type="entry name" value="Ubiquitin-like_domsf"/>
</dbReference>
<feature type="coiled-coil region" evidence="1">
    <location>
        <begin position="187"/>
        <end position="221"/>
    </location>
</feature>
<dbReference type="PANTHER" id="PTHR15286:SF1">
    <property type="entry name" value="FI07216P"/>
    <property type="match status" value="1"/>
</dbReference>
<feature type="compositionally biased region" description="Polar residues" evidence="2">
    <location>
        <begin position="269"/>
        <end position="282"/>
    </location>
</feature>
<evidence type="ECO:0000313" key="4">
    <source>
        <dbReference type="EMBL" id="CAF1266716.1"/>
    </source>
</evidence>
<comment type="caution">
    <text evidence="3">The sequence shown here is derived from an EMBL/GenBank/DDBJ whole genome shotgun (WGS) entry which is preliminary data.</text>
</comment>
<dbReference type="PANTHER" id="PTHR15286">
    <property type="entry name" value="RAS-ASSOCIATING DOMAIN CONTAINING PROTEIN"/>
    <property type="match status" value="1"/>
</dbReference>
<feature type="region of interest" description="Disordered" evidence="2">
    <location>
        <begin position="316"/>
        <end position="337"/>
    </location>
</feature>
<evidence type="ECO:0008006" key="7">
    <source>
        <dbReference type="Google" id="ProtNLM"/>
    </source>
</evidence>
<dbReference type="Proteomes" id="UP000663832">
    <property type="component" value="Unassembled WGS sequence"/>
</dbReference>
<proteinExistence type="predicted"/>
<keyword evidence="1" id="KW-0175">Coiled coil</keyword>
<feature type="compositionally biased region" description="Polar residues" evidence="2">
    <location>
        <begin position="320"/>
        <end position="337"/>
    </location>
</feature>
<dbReference type="OrthoDB" id="10034447at2759"/>
<evidence type="ECO:0000313" key="6">
    <source>
        <dbReference type="Proteomes" id="UP000663877"/>
    </source>
</evidence>
<evidence type="ECO:0000256" key="1">
    <source>
        <dbReference type="SAM" id="Coils"/>
    </source>
</evidence>
<dbReference type="Proteomes" id="UP000663877">
    <property type="component" value="Unassembled WGS sequence"/>
</dbReference>
<organism evidence="3 6">
    <name type="scientific">Adineta steineri</name>
    <dbReference type="NCBI Taxonomy" id="433720"/>
    <lineage>
        <taxon>Eukaryota</taxon>
        <taxon>Metazoa</taxon>
        <taxon>Spiralia</taxon>
        <taxon>Gnathifera</taxon>
        <taxon>Rotifera</taxon>
        <taxon>Eurotatoria</taxon>
        <taxon>Bdelloidea</taxon>
        <taxon>Adinetida</taxon>
        <taxon>Adinetidae</taxon>
        <taxon>Adineta</taxon>
    </lineage>
</organism>
<name>A0A814HYE5_9BILA</name>
<dbReference type="EMBL" id="CAJNOM010000235">
    <property type="protein sequence ID" value="CAF1266716.1"/>
    <property type="molecule type" value="Genomic_DNA"/>
</dbReference>
<evidence type="ECO:0000313" key="5">
    <source>
        <dbReference type="Proteomes" id="UP000663832"/>
    </source>
</evidence>
<evidence type="ECO:0000256" key="2">
    <source>
        <dbReference type="SAM" id="MobiDB-lite"/>
    </source>
</evidence>
<reference evidence="3" key="1">
    <citation type="submission" date="2021-02" db="EMBL/GenBank/DDBJ databases">
        <authorList>
            <person name="Nowell W R."/>
        </authorList>
    </citation>
    <scope>NUCLEOTIDE SEQUENCE</scope>
</reference>
<sequence>MNLEIEIPIWYNGKMKWISNLTTRSKCSDVIQAILSSDENYFPQTNDNYVLYESWRGVERPLKSRCRLLKLWHSWAGESQNVTLTLRNYHQQQYHQIISTQNRIRHQEKKSKRNQKRTDKQLKNQNQSILSYLNLYRSILNTQTQIEYQQKIISCLITDIDNETRIDFNQDDLTNLLTEVNQTLIISRQLNQQSDELDEKINFSNKEIDRKQCLLDELELDYALDENIEIDSLEDDNDDDDNQDQLSFTFQQEHVSTKDASPSPPPPTILTQKKTQTVSSRPTAIVEPSLSLRKSRSFSDHPLKTRVQNISFPIRHHSPWSLSTNDESDTGISSFNSTDDQLVTLV</sequence>
<dbReference type="Gene3D" id="3.10.20.90">
    <property type="entry name" value="Phosphatidylinositol 3-kinase Catalytic Subunit, Chain A, domain 1"/>
    <property type="match status" value="1"/>
</dbReference>
<dbReference type="EMBL" id="CAJNOI010000079">
    <property type="protein sequence ID" value="CAF1017809.1"/>
    <property type="molecule type" value="Genomic_DNA"/>
</dbReference>
<dbReference type="CDD" id="cd16123">
    <property type="entry name" value="RA_RASSF7_like"/>
    <property type="match status" value="1"/>
</dbReference>
<accession>A0A814HYE5</accession>
<dbReference type="SUPFAM" id="SSF54236">
    <property type="entry name" value="Ubiquitin-like"/>
    <property type="match status" value="1"/>
</dbReference>
<feature type="region of interest" description="Disordered" evidence="2">
    <location>
        <begin position="252"/>
        <end position="286"/>
    </location>
</feature>